<evidence type="ECO:0000313" key="3">
    <source>
        <dbReference type="Proteomes" id="UP000054007"/>
    </source>
</evidence>
<dbReference type="EMBL" id="KN880486">
    <property type="protein sequence ID" value="KIY69306.1"/>
    <property type="molecule type" value="Genomic_DNA"/>
</dbReference>
<organism evidence="2 3">
    <name type="scientific">Cylindrobasidium torrendii FP15055 ss-10</name>
    <dbReference type="NCBI Taxonomy" id="1314674"/>
    <lineage>
        <taxon>Eukaryota</taxon>
        <taxon>Fungi</taxon>
        <taxon>Dikarya</taxon>
        <taxon>Basidiomycota</taxon>
        <taxon>Agaricomycotina</taxon>
        <taxon>Agaricomycetes</taxon>
        <taxon>Agaricomycetidae</taxon>
        <taxon>Agaricales</taxon>
        <taxon>Marasmiineae</taxon>
        <taxon>Physalacriaceae</taxon>
        <taxon>Cylindrobasidium</taxon>
    </lineage>
</organism>
<dbReference type="OrthoDB" id="3068832at2759"/>
<keyword evidence="3" id="KW-1185">Reference proteome</keyword>
<evidence type="ECO:0000256" key="1">
    <source>
        <dbReference type="SAM" id="MobiDB-lite"/>
    </source>
</evidence>
<feature type="region of interest" description="Disordered" evidence="1">
    <location>
        <begin position="172"/>
        <end position="292"/>
    </location>
</feature>
<dbReference type="STRING" id="1314674.A0A0D7BI30"/>
<proteinExistence type="predicted"/>
<sequence>MRALQTTKDSLTTKAPLRACSLLLVWRRRARNIDRELAEAASAGPAPIYLDDEPDRDMGRSMYSGAAGGYSDLSHGTYNQKPLETYSMSEMGPGAAGVGVQRQRSMGGQQWAPTDNGWAAAGESQNPYPAFAVPGGYQPSQAYDGPNYHPDAYHGGYDDNYGYYGAAAYEQPRERSPPLPPLPTQSPPHEQQAETLSRSRSKSLLNYGQGGATPPTPPTPPAESYAAHYALPGGSGPSGGNISAGGSQSGHMANPYDEGLVNRNSAGSIGSREDSDDEDDGPQPKVLKVANE</sequence>
<reference evidence="2 3" key="1">
    <citation type="journal article" date="2015" name="Fungal Genet. Biol.">
        <title>Evolution of novel wood decay mechanisms in Agaricales revealed by the genome sequences of Fistulina hepatica and Cylindrobasidium torrendii.</title>
        <authorList>
            <person name="Floudas D."/>
            <person name="Held B.W."/>
            <person name="Riley R."/>
            <person name="Nagy L.G."/>
            <person name="Koehler G."/>
            <person name="Ransdell A.S."/>
            <person name="Younus H."/>
            <person name="Chow J."/>
            <person name="Chiniquy J."/>
            <person name="Lipzen A."/>
            <person name="Tritt A."/>
            <person name="Sun H."/>
            <person name="Haridas S."/>
            <person name="LaButti K."/>
            <person name="Ohm R.A."/>
            <person name="Kues U."/>
            <person name="Blanchette R.A."/>
            <person name="Grigoriev I.V."/>
            <person name="Minto R.E."/>
            <person name="Hibbett D.S."/>
        </authorList>
    </citation>
    <scope>NUCLEOTIDE SEQUENCE [LARGE SCALE GENOMIC DNA]</scope>
    <source>
        <strain evidence="2 3">FP15055 ss-10</strain>
    </source>
</reference>
<accession>A0A0D7BI30</accession>
<feature type="compositionally biased region" description="Pro residues" evidence="1">
    <location>
        <begin position="177"/>
        <end position="186"/>
    </location>
</feature>
<feature type="compositionally biased region" description="Polar residues" evidence="1">
    <location>
        <begin position="193"/>
        <end position="206"/>
    </location>
</feature>
<protein>
    <submittedName>
        <fullName evidence="2">Uncharacterized protein</fullName>
    </submittedName>
</protein>
<evidence type="ECO:0000313" key="2">
    <source>
        <dbReference type="EMBL" id="KIY69306.1"/>
    </source>
</evidence>
<gene>
    <name evidence="2" type="ORF">CYLTODRAFT_232261</name>
</gene>
<feature type="compositionally biased region" description="Gly residues" evidence="1">
    <location>
        <begin position="233"/>
        <end position="243"/>
    </location>
</feature>
<dbReference type="AlphaFoldDB" id="A0A0D7BI30"/>
<dbReference type="Proteomes" id="UP000054007">
    <property type="component" value="Unassembled WGS sequence"/>
</dbReference>
<name>A0A0D7BI30_9AGAR</name>